<evidence type="ECO:0000256" key="1">
    <source>
        <dbReference type="SAM" id="MobiDB-lite"/>
    </source>
</evidence>
<evidence type="ECO:0000313" key="3">
    <source>
        <dbReference type="Proteomes" id="UP001218218"/>
    </source>
</evidence>
<evidence type="ECO:0008006" key="4">
    <source>
        <dbReference type="Google" id="ProtNLM"/>
    </source>
</evidence>
<dbReference type="Proteomes" id="UP001218218">
    <property type="component" value="Unassembled WGS sequence"/>
</dbReference>
<feature type="compositionally biased region" description="Basic and acidic residues" evidence="1">
    <location>
        <begin position="868"/>
        <end position="884"/>
    </location>
</feature>
<dbReference type="PANTHER" id="PTHR33104">
    <property type="entry name" value="SI:DKEY-29D5.2"/>
    <property type="match status" value="1"/>
</dbReference>
<feature type="region of interest" description="Disordered" evidence="1">
    <location>
        <begin position="1"/>
        <end position="59"/>
    </location>
</feature>
<accession>A0AAD6Z736</accession>
<reference evidence="2" key="1">
    <citation type="submission" date="2023-03" db="EMBL/GenBank/DDBJ databases">
        <title>Massive genome expansion in bonnet fungi (Mycena s.s.) driven by repeated elements and novel gene families across ecological guilds.</title>
        <authorList>
            <consortium name="Lawrence Berkeley National Laboratory"/>
            <person name="Harder C.B."/>
            <person name="Miyauchi S."/>
            <person name="Viragh M."/>
            <person name="Kuo A."/>
            <person name="Thoen E."/>
            <person name="Andreopoulos B."/>
            <person name="Lu D."/>
            <person name="Skrede I."/>
            <person name="Drula E."/>
            <person name="Henrissat B."/>
            <person name="Morin E."/>
            <person name="Kohler A."/>
            <person name="Barry K."/>
            <person name="LaButti K."/>
            <person name="Morin E."/>
            <person name="Salamov A."/>
            <person name="Lipzen A."/>
            <person name="Mereny Z."/>
            <person name="Hegedus B."/>
            <person name="Baldrian P."/>
            <person name="Stursova M."/>
            <person name="Weitz H."/>
            <person name="Taylor A."/>
            <person name="Grigoriev I.V."/>
            <person name="Nagy L.G."/>
            <person name="Martin F."/>
            <person name="Kauserud H."/>
        </authorList>
    </citation>
    <scope>NUCLEOTIDE SEQUENCE</scope>
    <source>
        <strain evidence="2">CBHHK002</strain>
    </source>
</reference>
<feature type="compositionally biased region" description="Polar residues" evidence="1">
    <location>
        <begin position="49"/>
        <end position="59"/>
    </location>
</feature>
<dbReference type="Pfam" id="PF18758">
    <property type="entry name" value="KDZ"/>
    <property type="match status" value="1"/>
</dbReference>
<feature type="compositionally biased region" description="Basic and acidic residues" evidence="1">
    <location>
        <begin position="9"/>
        <end position="19"/>
    </location>
</feature>
<dbReference type="EMBL" id="JARIHO010000082">
    <property type="protein sequence ID" value="KAJ7309353.1"/>
    <property type="molecule type" value="Genomic_DNA"/>
</dbReference>
<dbReference type="PANTHER" id="PTHR33104:SF2">
    <property type="entry name" value="CXC3 LIKE CYSTEINE CLUSTER DOMAIN-CONTAINING PROTEIN"/>
    <property type="match status" value="1"/>
</dbReference>
<gene>
    <name evidence="2" type="ORF">DFH08DRAFT_823525</name>
</gene>
<proteinExistence type="predicted"/>
<name>A0AAD6Z736_9AGAR</name>
<dbReference type="AlphaFoldDB" id="A0AAD6Z736"/>
<comment type="caution">
    <text evidence="2">The sequence shown here is derived from an EMBL/GenBank/DDBJ whole genome shotgun (WGS) entry which is preliminary data.</text>
</comment>
<sequence>MSLKKNLKRKAESADDTLAHHTSFRSAPSVRQRQNLKRKDATSGDAGANHTSFSNPSARQLQFTVTSDAGSASTTSILQKFPSVRPSTVEQPPEQIPEAMEAPQTQKAKSTRNAQLLDDFGERFDELGNLLLAHETDDGAGSPCTCGRPDSIASVQCHDCINYKMSCPTCFLASHIHNPFHWAEVWDFEQGFFVRHDIYCTTSSPRKQHMTTLQPSGGFLTTDSRLIFRYVHVPLGVVIHTNRTYLENPYAAFLRVVRVFNFLTLQKRTGQFHAIDAVLSHRPKGNLLVWCPACPEPGFNSDPCCPKTPHHLRHLNQSQRTLDGNFQCNQFNKNTDPDDVSLCAGSGYFPLHSKYKDYLKKIPVSKEKSTCNYLKAVNKQDKRKFKNMAVTGTVNCQCSHVFILSCVDLHYGERFANTDKALAMELEQHEPKQDFDFTLKIEVDDVDEVTTYDIACEYFINLEERFKIHFPELVPRIKKMRWGVPALHVQGHQDSCTYLFGTAYMECVGHFHGESAEQYWPESNQLGPHVRQMNSGHRQDTMINHHGDWNYKKSAQIAFTLAEEIKDAKRKYIEKRNHFIGLSLSFSDCVQKWSEMPRTTSKIGKDAISVYKHRTTKVPSQRAIFQKMLSDTSSFATTMIPKSRVAHFIDEGLKIQDLQSGNRLRHLTLNTDDHDLAVKRKEISLRTSKLAARIEKWRKIQKELMPRTGDKIAAQAILSLPIQNEKLFLPSDITSEVEREALSLTGFAAEEIRWREGQVFDSLRLIQNIVKTISALRGRKIKNDRQQKQNTRAGDNIEEAIKLRDQHMESYERARQALSALNAPSTYPLLTEADLYMKPILQKRRVGDSWHTDGALWRIHGLIQSQDSGEKDQSSATNEHKNKVTVEGSSLMMSGTQMDKRKTTRSTQPQKKVVDERPEGWLWHLGRLSKMSDTEMDEWSNEGDRFQWFRAEAEMQRWQEQGEQKLAELLRTNRSFLKMEDTWTTLALQNAQAKPGHSAYAKQKAAMYRKRAEMAQALILGVGYGELLASDTSLVQRVQEERDAERKFLVEALNIS</sequence>
<protein>
    <recommendedName>
        <fullName evidence="4">CxC2-like cysteine cluster KDZ transposase-associated domain-containing protein</fullName>
    </recommendedName>
</protein>
<feature type="region of interest" description="Disordered" evidence="1">
    <location>
        <begin position="867"/>
        <end position="913"/>
    </location>
</feature>
<evidence type="ECO:0000313" key="2">
    <source>
        <dbReference type="EMBL" id="KAJ7309353.1"/>
    </source>
</evidence>
<feature type="compositionally biased region" description="Polar residues" evidence="1">
    <location>
        <begin position="24"/>
        <end position="33"/>
    </location>
</feature>
<dbReference type="InterPro" id="IPR040521">
    <property type="entry name" value="KDZ"/>
</dbReference>
<feature type="compositionally biased region" description="Polar residues" evidence="1">
    <location>
        <begin position="887"/>
        <end position="897"/>
    </location>
</feature>
<organism evidence="2 3">
    <name type="scientific">Mycena albidolilacea</name>
    <dbReference type="NCBI Taxonomy" id="1033008"/>
    <lineage>
        <taxon>Eukaryota</taxon>
        <taxon>Fungi</taxon>
        <taxon>Dikarya</taxon>
        <taxon>Basidiomycota</taxon>
        <taxon>Agaricomycotina</taxon>
        <taxon>Agaricomycetes</taxon>
        <taxon>Agaricomycetidae</taxon>
        <taxon>Agaricales</taxon>
        <taxon>Marasmiineae</taxon>
        <taxon>Mycenaceae</taxon>
        <taxon>Mycena</taxon>
    </lineage>
</organism>
<keyword evidence="3" id="KW-1185">Reference proteome</keyword>